<evidence type="ECO:0000256" key="4">
    <source>
        <dbReference type="ARBA" id="ARBA00022989"/>
    </source>
</evidence>
<feature type="transmembrane region" description="Helical" evidence="6">
    <location>
        <begin position="256"/>
        <end position="276"/>
    </location>
</feature>
<keyword evidence="2" id="KW-1003">Cell membrane</keyword>
<keyword evidence="4 6" id="KW-1133">Transmembrane helix</keyword>
<dbReference type="EMBL" id="JBHTLH010000019">
    <property type="protein sequence ID" value="MFD1125030.1"/>
    <property type="molecule type" value="Genomic_DNA"/>
</dbReference>
<dbReference type="InterPro" id="IPR003838">
    <property type="entry name" value="ABC3_permease_C"/>
</dbReference>
<proteinExistence type="predicted"/>
<sequence length="762" mass="85879">MKFLLRKLIRTVLKNWQQFFSVLLMAFLSVLFYTGLEGTWNGMQQSINQYTRESNLADSWVQTTGITNHEFQQIKRLPSVKSVSKTTEISVKAKVDHQVRYVNLSTANASGISKPNLNGNKINQYANGVYLNKEFAQSNHLKKGDFLTFHYQNRKVKLRVVNVMQSPEKMYYTGSADFLSPQRRNYGYGIISQKSLNEKFRYLGPATNLALKNHQTKNTERQIRRILGSKFITLSTRESDPEIATAIDRVTQIRNLSILFSAIFILLSILAMYTTIKRLIDSQQSDIAALRALGYSNRTLTLYYSLYGLVIGVIGTAFGWLMAPILSNFVLKSQEKMFSLPNWQISYTTNSLFVAVLVIAICGFSAMIASRSQQHLSPAEALKGNSSRKSKKIFLESWQRLWHKLPIGNRWAWRDSLGNPVRMLMGIVGVVGGLALIMTGFGTKDSMTHQVNENFGHEFTYTRQLDLNSQNSARTNQRLIQQTHGQALSTLSAAVLPRGRFDRPLTIVCKGKFVHLKTLSHHKVQNGGIYVTQGIAKTAHIKVGDQLQIKPSLTTKSADFKVKGILKSSAVQGLYLTRRTWENHHFKFVPNKILIGKTAQLKSLMADSAVSKIVSMKAQRINAQRMVENLNSIFLLIQAFGILLAVIILYNLGSLSFTERSRNYATFRILGFQRSEIRSLTTSENVAITILGWCLGVPFGFWFLAKYITTFSTNQIVYYPILSMPNLLIATLITVVSSLSTVLLVGRRLKELNMIAATKGVE</sequence>
<feature type="domain" description="ABC3 transporter permease C-terminal" evidence="7">
    <location>
        <begin position="639"/>
        <end position="751"/>
    </location>
</feature>
<feature type="transmembrane region" description="Helical" evidence="6">
    <location>
        <begin position="686"/>
        <end position="705"/>
    </location>
</feature>
<evidence type="ECO:0000313" key="9">
    <source>
        <dbReference type="Proteomes" id="UP001597156"/>
    </source>
</evidence>
<evidence type="ECO:0000256" key="5">
    <source>
        <dbReference type="ARBA" id="ARBA00023136"/>
    </source>
</evidence>
<evidence type="ECO:0000256" key="2">
    <source>
        <dbReference type="ARBA" id="ARBA00022475"/>
    </source>
</evidence>
<feature type="transmembrane region" description="Helical" evidence="6">
    <location>
        <begin position="20"/>
        <end position="36"/>
    </location>
</feature>
<evidence type="ECO:0000256" key="3">
    <source>
        <dbReference type="ARBA" id="ARBA00022692"/>
    </source>
</evidence>
<reference evidence="9" key="1">
    <citation type="journal article" date="2019" name="Int. J. Syst. Evol. Microbiol.">
        <title>The Global Catalogue of Microorganisms (GCM) 10K type strain sequencing project: providing services to taxonomists for standard genome sequencing and annotation.</title>
        <authorList>
            <consortium name="The Broad Institute Genomics Platform"/>
            <consortium name="The Broad Institute Genome Sequencing Center for Infectious Disease"/>
            <person name="Wu L."/>
            <person name="Ma J."/>
        </authorList>
    </citation>
    <scope>NUCLEOTIDE SEQUENCE [LARGE SCALE GENOMIC DNA]</scope>
    <source>
        <strain evidence="9">CCUG 71848</strain>
    </source>
</reference>
<evidence type="ECO:0000313" key="8">
    <source>
        <dbReference type="EMBL" id="MFD1125030.1"/>
    </source>
</evidence>
<dbReference type="InterPro" id="IPR038766">
    <property type="entry name" value="Membrane_comp_ABC_pdt"/>
</dbReference>
<feature type="transmembrane region" description="Helical" evidence="6">
    <location>
        <begin position="633"/>
        <end position="652"/>
    </location>
</feature>
<dbReference type="PANTHER" id="PTHR30287:SF1">
    <property type="entry name" value="INNER MEMBRANE PROTEIN"/>
    <property type="match status" value="1"/>
</dbReference>
<keyword evidence="3 6" id="KW-0812">Transmembrane</keyword>
<evidence type="ECO:0000256" key="1">
    <source>
        <dbReference type="ARBA" id="ARBA00004651"/>
    </source>
</evidence>
<dbReference type="Pfam" id="PF02687">
    <property type="entry name" value="FtsX"/>
    <property type="match status" value="2"/>
</dbReference>
<accession>A0ABW3PL85</accession>
<dbReference type="RefSeq" id="WP_121977962.1">
    <property type="nucleotide sequence ID" value="NZ_JBHTLH010000019.1"/>
</dbReference>
<feature type="transmembrane region" description="Helical" evidence="6">
    <location>
        <begin position="306"/>
        <end position="331"/>
    </location>
</feature>
<keyword evidence="5 6" id="KW-0472">Membrane</keyword>
<name>A0ABW3PL85_9LACO</name>
<comment type="subcellular location">
    <subcellularLocation>
        <location evidence="1">Cell membrane</location>
        <topology evidence="1">Multi-pass membrane protein</topology>
    </subcellularLocation>
</comment>
<evidence type="ECO:0000256" key="6">
    <source>
        <dbReference type="SAM" id="Phobius"/>
    </source>
</evidence>
<evidence type="ECO:0000259" key="7">
    <source>
        <dbReference type="Pfam" id="PF02687"/>
    </source>
</evidence>
<dbReference type="Proteomes" id="UP001597156">
    <property type="component" value="Unassembled WGS sequence"/>
</dbReference>
<dbReference type="PANTHER" id="PTHR30287">
    <property type="entry name" value="MEMBRANE COMPONENT OF PREDICTED ABC SUPERFAMILY METABOLITE UPTAKE TRANSPORTER"/>
    <property type="match status" value="1"/>
</dbReference>
<protein>
    <submittedName>
        <fullName evidence="8">ABC transporter permease</fullName>
    </submittedName>
</protein>
<organism evidence="8 9">
    <name type="scientific">Lentilactobacillus raoultii</name>
    <dbReference type="NCBI Taxonomy" id="1987503"/>
    <lineage>
        <taxon>Bacteria</taxon>
        <taxon>Bacillati</taxon>
        <taxon>Bacillota</taxon>
        <taxon>Bacilli</taxon>
        <taxon>Lactobacillales</taxon>
        <taxon>Lactobacillaceae</taxon>
        <taxon>Lentilactobacillus</taxon>
    </lineage>
</organism>
<gene>
    <name evidence="8" type="ORF">ACFQ22_06655</name>
</gene>
<feature type="transmembrane region" description="Helical" evidence="6">
    <location>
        <begin position="717"/>
        <end position="745"/>
    </location>
</feature>
<keyword evidence="9" id="KW-1185">Reference proteome</keyword>
<comment type="caution">
    <text evidence="8">The sequence shown here is derived from an EMBL/GenBank/DDBJ whole genome shotgun (WGS) entry which is preliminary data.</text>
</comment>
<feature type="transmembrane region" description="Helical" evidence="6">
    <location>
        <begin position="423"/>
        <end position="442"/>
    </location>
</feature>
<feature type="transmembrane region" description="Helical" evidence="6">
    <location>
        <begin position="351"/>
        <end position="369"/>
    </location>
</feature>
<feature type="domain" description="ABC3 transporter permease C-terminal" evidence="7">
    <location>
        <begin position="258"/>
        <end position="371"/>
    </location>
</feature>